<dbReference type="Pfam" id="PF17921">
    <property type="entry name" value="Integrase_H2C2"/>
    <property type="match status" value="1"/>
</dbReference>
<evidence type="ECO:0000256" key="4">
    <source>
        <dbReference type="ARBA" id="ARBA00022759"/>
    </source>
</evidence>
<evidence type="ECO:0000256" key="5">
    <source>
        <dbReference type="ARBA" id="ARBA00022801"/>
    </source>
</evidence>
<keyword evidence="4" id="KW-0255">Endonuclease</keyword>
<evidence type="ECO:0000256" key="6">
    <source>
        <dbReference type="ARBA" id="ARBA00022918"/>
    </source>
</evidence>
<dbReference type="InterPro" id="IPR041373">
    <property type="entry name" value="RT_RNaseH"/>
</dbReference>
<feature type="domain" description="Integrase catalytic" evidence="7">
    <location>
        <begin position="255"/>
        <end position="416"/>
    </location>
</feature>
<accession>A0ABQ5KN17</accession>
<feature type="non-terminal residue" evidence="8">
    <location>
        <position position="548"/>
    </location>
</feature>
<keyword evidence="5" id="KW-0378">Hydrolase</keyword>
<dbReference type="Pfam" id="PF17917">
    <property type="entry name" value="RT_RNaseH"/>
    <property type="match status" value="1"/>
</dbReference>
<gene>
    <name evidence="8" type="ORF">ADUPG1_007261</name>
</gene>
<dbReference type="CDD" id="cd09274">
    <property type="entry name" value="RNase_HI_RT_Ty3"/>
    <property type="match status" value="1"/>
</dbReference>
<keyword evidence="3" id="KW-0540">Nuclease</keyword>
<dbReference type="InterPro" id="IPR001584">
    <property type="entry name" value="Integrase_cat-core"/>
</dbReference>
<dbReference type="EMBL" id="BQXS01010206">
    <property type="protein sequence ID" value="GKT33306.1"/>
    <property type="molecule type" value="Genomic_DNA"/>
</dbReference>
<evidence type="ECO:0000259" key="7">
    <source>
        <dbReference type="PROSITE" id="PS50994"/>
    </source>
</evidence>
<dbReference type="Pfam" id="PF00665">
    <property type="entry name" value="rve"/>
    <property type="match status" value="1"/>
</dbReference>
<keyword evidence="1" id="KW-0808">Transferase</keyword>
<sequence>MKRPVLTHIDYEKEIVLRTDASDVGAGGVLLQRSKDGKEEHILYISKAFRGAQLNWPTIEKECYAIFFCLEKISKFIRGFEFTIETVHRNLIFMRTSKNAKVRRWAIAVQEYQFKLVHVAGENNIIADTLSRLVEVRRTVVDKESLLEICKESQKKITDAEKLTLYEDGGLYFTKKGDNIFIPMSDTDTKTKIIAMHHNALAGHGGRVQTSTKILDSGVSWAGLHSDVNTFVAKCAVCQKIKAKKPTKAAPLHVHKGTPFHTFSVDTIGPLDPDKQGNKYIIVAVDNFTRYVELAAARSGTSVEAADMIIGRIIARYGTPRVTMTDGGPQYSNYLADHLYDTLSIKHHITTKHHHQSNGVVERVNREVEKHLQALLIEIGTMDNWGVYIPMVQSVINSTVHSSTGVTPNELVYGKTLPKSVIRDWTTELRESESELPERRVEEMEYVSTLTDNIRKLQRRSEIHQRQKLEKDTEGKIRTLETDDYVLLKRDIGVSKLYPAFTGPYKVILKLGDKLYKLQSLTCNTLTVEAEIDNIIEFIRDPKLTDND</sequence>
<dbReference type="InterPro" id="IPR041588">
    <property type="entry name" value="Integrase_H2C2"/>
</dbReference>
<dbReference type="Gene3D" id="3.10.20.370">
    <property type="match status" value="1"/>
</dbReference>
<dbReference type="InterPro" id="IPR036397">
    <property type="entry name" value="RNaseH_sf"/>
</dbReference>
<dbReference type="SUPFAM" id="SSF53098">
    <property type="entry name" value="Ribonuclease H-like"/>
    <property type="match status" value="1"/>
</dbReference>
<dbReference type="InterPro" id="IPR012337">
    <property type="entry name" value="RNaseH-like_sf"/>
</dbReference>
<organism evidence="8 9">
    <name type="scientific">Aduncisulcus paluster</name>
    <dbReference type="NCBI Taxonomy" id="2918883"/>
    <lineage>
        <taxon>Eukaryota</taxon>
        <taxon>Metamonada</taxon>
        <taxon>Carpediemonas-like organisms</taxon>
        <taxon>Aduncisulcus</taxon>
    </lineage>
</organism>
<evidence type="ECO:0000256" key="2">
    <source>
        <dbReference type="ARBA" id="ARBA00022695"/>
    </source>
</evidence>
<evidence type="ECO:0000256" key="3">
    <source>
        <dbReference type="ARBA" id="ARBA00022722"/>
    </source>
</evidence>
<evidence type="ECO:0000313" key="8">
    <source>
        <dbReference type="EMBL" id="GKT33306.1"/>
    </source>
</evidence>
<evidence type="ECO:0000313" key="9">
    <source>
        <dbReference type="Proteomes" id="UP001057375"/>
    </source>
</evidence>
<reference evidence="8" key="1">
    <citation type="submission" date="2022-03" db="EMBL/GenBank/DDBJ databases">
        <title>Draft genome sequence of Aduncisulcus paluster, a free-living microaerophilic Fornicata.</title>
        <authorList>
            <person name="Yuyama I."/>
            <person name="Kume K."/>
            <person name="Tamura T."/>
            <person name="Inagaki Y."/>
            <person name="Hashimoto T."/>
        </authorList>
    </citation>
    <scope>NUCLEOTIDE SEQUENCE</scope>
    <source>
        <strain evidence="8">NY0171</strain>
    </source>
</reference>
<name>A0ABQ5KN17_9EUKA</name>
<protein>
    <submittedName>
        <fullName evidence="8">DDE-type integrase/transposase/recombinase</fullName>
    </submittedName>
</protein>
<dbReference type="SUPFAM" id="SSF56672">
    <property type="entry name" value="DNA/RNA polymerases"/>
    <property type="match status" value="1"/>
</dbReference>
<keyword evidence="9" id="KW-1185">Reference proteome</keyword>
<dbReference type="InterPro" id="IPR043502">
    <property type="entry name" value="DNA/RNA_pol_sf"/>
</dbReference>
<keyword evidence="2" id="KW-0548">Nucleotidyltransferase</keyword>
<dbReference type="InterPro" id="IPR050951">
    <property type="entry name" value="Retrovirus_Pol_polyprotein"/>
</dbReference>
<dbReference type="Proteomes" id="UP001057375">
    <property type="component" value="Unassembled WGS sequence"/>
</dbReference>
<dbReference type="PROSITE" id="PS50994">
    <property type="entry name" value="INTEGRASE"/>
    <property type="match status" value="1"/>
</dbReference>
<proteinExistence type="predicted"/>
<keyword evidence="6" id="KW-0695">RNA-directed DNA polymerase</keyword>
<comment type="caution">
    <text evidence="8">The sequence shown here is derived from an EMBL/GenBank/DDBJ whole genome shotgun (WGS) entry which is preliminary data.</text>
</comment>
<dbReference type="PANTHER" id="PTHR37984:SF5">
    <property type="entry name" value="PROTEIN NYNRIN-LIKE"/>
    <property type="match status" value="1"/>
</dbReference>
<evidence type="ECO:0000256" key="1">
    <source>
        <dbReference type="ARBA" id="ARBA00022679"/>
    </source>
</evidence>
<dbReference type="PANTHER" id="PTHR37984">
    <property type="entry name" value="PROTEIN CBG26694"/>
    <property type="match status" value="1"/>
</dbReference>
<dbReference type="Gene3D" id="3.30.420.10">
    <property type="entry name" value="Ribonuclease H-like superfamily/Ribonuclease H"/>
    <property type="match status" value="1"/>
</dbReference>
<dbReference type="Gene3D" id="1.10.340.70">
    <property type="match status" value="1"/>
</dbReference>